<dbReference type="RefSeq" id="WP_273910421.1">
    <property type="nucleotide sequence ID" value="NZ_JAMDGX010000026.1"/>
</dbReference>
<keyword evidence="2" id="KW-1185">Reference proteome</keyword>
<comment type="caution">
    <text evidence="1">The sequence shown here is derived from an EMBL/GenBank/DDBJ whole genome shotgun (WGS) entry which is preliminary data.</text>
</comment>
<organism evidence="1 2">
    <name type="scientific">Pseudomonas fontis</name>
    <dbReference type="NCBI Taxonomy" id="2942633"/>
    <lineage>
        <taxon>Bacteria</taxon>
        <taxon>Pseudomonadati</taxon>
        <taxon>Pseudomonadota</taxon>
        <taxon>Gammaproteobacteria</taxon>
        <taxon>Pseudomonadales</taxon>
        <taxon>Pseudomonadaceae</taxon>
        <taxon>Pseudomonas</taxon>
    </lineage>
</organism>
<proteinExistence type="predicted"/>
<evidence type="ECO:0000313" key="2">
    <source>
        <dbReference type="Proteomes" id="UP001148203"/>
    </source>
</evidence>
<dbReference type="Proteomes" id="UP001148203">
    <property type="component" value="Unassembled WGS sequence"/>
</dbReference>
<reference evidence="1 2" key="1">
    <citation type="submission" date="2022-05" db="EMBL/GenBank/DDBJ databases">
        <title>Novel Pseudomonas spp. Isolated from a Rainbow Trout Aquaculture Facility.</title>
        <authorList>
            <person name="Testerman T."/>
            <person name="Graf J."/>
        </authorList>
    </citation>
    <scope>NUCLEOTIDE SEQUENCE [LARGE SCALE GENOMIC DNA]</scope>
    <source>
        <strain evidence="1 2">ID681</strain>
    </source>
</reference>
<evidence type="ECO:0000313" key="1">
    <source>
        <dbReference type="EMBL" id="MDD0992883.1"/>
    </source>
</evidence>
<accession>A0ABT5NXR4</accession>
<name>A0ABT5NXR4_9PSED</name>
<protein>
    <submittedName>
        <fullName evidence="1">Uncharacterized protein</fullName>
    </submittedName>
</protein>
<gene>
    <name evidence="1" type="ORF">M5G11_20330</name>
</gene>
<dbReference type="EMBL" id="JAMDGY010000069">
    <property type="protein sequence ID" value="MDD0992883.1"/>
    <property type="molecule type" value="Genomic_DNA"/>
</dbReference>
<sequence length="115" mass="13338">MSRWHLELLCSADLQPILEKVGRSEPLNFAELHLLYDAAEIKLFRLMQEYEGLHELRQLQQDSADFARLLQTSCLALRRANLSSENRQRARDVLEYQLAYQRACLQRSVASFDGG</sequence>